<dbReference type="Proteomes" id="UP000694569">
    <property type="component" value="Unplaced"/>
</dbReference>
<protein>
    <recommendedName>
        <fullName evidence="2">Triadin</fullName>
    </recommendedName>
</protein>
<dbReference type="GO" id="GO:0014701">
    <property type="term" value="C:junctional sarcoplasmic reticulum membrane"/>
    <property type="evidence" value="ECO:0007669"/>
    <property type="project" value="TreeGrafter"/>
</dbReference>
<feature type="domain" description="Aspartyl beta-hydroxylase/Triadin" evidence="11">
    <location>
        <begin position="64"/>
        <end position="91"/>
    </location>
</feature>
<evidence type="ECO:0000259" key="11">
    <source>
        <dbReference type="Pfam" id="PF05279"/>
    </source>
</evidence>
<comment type="function">
    <text evidence="9">Contributes to the regulation of lumenal Ca2+ release via the sarcoplasmic reticulum calcium release channels RYR1 and RYR2, a key step in triggering skeletal and heart muscle contraction. Required for normal organization of the triad junction, where T-tubules and the sarcoplasmic reticulum terminal cisternae are in close contact. Required for normal skeletal muscle strength. Plays a role in excitation-contraction coupling in the heart and in regulating the rate of heart beats.</text>
</comment>
<keyword evidence="8" id="KW-0325">Glycoprotein</keyword>
<keyword evidence="7" id="KW-1015">Disulfide bond</keyword>
<dbReference type="InterPro" id="IPR007943">
    <property type="entry name" value="Asp-B-hydro/Triadin_dom"/>
</dbReference>
<dbReference type="Ensembl" id="ENSLLET00000031510.1">
    <property type="protein sequence ID" value="ENSLLEP00000030344.1"/>
    <property type="gene ID" value="ENSLLEG00000019105.1"/>
</dbReference>
<evidence type="ECO:0000256" key="4">
    <source>
        <dbReference type="ARBA" id="ARBA00022692"/>
    </source>
</evidence>
<evidence type="ECO:0000256" key="7">
    <source>
        <dbReference type="ARBA" id="ARBA00023157"/>
    </source>
</evidence>
<keyword evidence="13" id="KW-1185">Reference proteome</keyword>
<evidence type="ECO:0000256" key="1">
    <source>
        <dbReference type="ARBA" id="ARBA00004157"/>
    </source>
</evidence>
<name>A0A8C5Q0E0_9ANUR</name>
<dbReference type="GO" id="GO:0010880">
    <property type="term" value="P:regulation of release of sequestered calcium ion into cytosol by sarcoplasmic reticulum"/>
    <property type="evidence" value="ECO:0007669"/>
    <property type="project" value="TreeGrafter"/>
</dbReference>
<evidence type="ECO:0000256" key="9">
    <source>
        <dbReference type="ARBA" id="ARBA00046074"/>
    </source>
</evidence>
<dbReference type="GO" id="GO:0086036">
    <property type="term" value="P:regulation of cardiac muscle cell membrane potential"/>
    <property type="evidence" value="ECO:0007669"/>
    <property type="project" value="TreeGrafter"/>
</dbReference>
<dbReference type="GeneTree" id="ENSGT00510000049207"/>
<keyword evidence="4 10" id="KW-0812">Transmembrane</keyword>
<sequence>TIAPGLLVLPGYLWPERGRRQGRIGRSSTTTTVLDGKNGSVHKPSVKVANTVAQDLKTTFRSPVAWLLVAALIVTWSSVVIVMFDLVDYKALSVLQRDKGEKTEKLEIKSSQKVLHKTEAEVKEKSAKKPPPKGTIISLSLSLCIHRYSYQYQMNSRTPN</sequence>
<dbReference type="AlphaFoldDB" id="A0A8C5Q0E0"/>
<dbReference type="GO" id="GO:0005102">
    <property type="term" value="F:signaling receptor binding"/>
    <property type="evidence" value="ECO:0007669"/>
    <property type="project" value="InterPro"/>
</dbReference>
<evidence type="ECO:0000256" key="8">
    <source>
        <dbReference type="ARBA" id="ARBA00023180"/>
    </source>
</evidence>
<dbReference type="Pfam" id="PF05279">
    <property type="entry name" value="Asp-B-Hydro_N"/>
    <property type="match status" value="1"/>
</dbReference>
<dbReference type="PANTHER" id="PTHR14106">
    <property type="entry name" value="TRIADIN"/>
    <property type="match status" value="1"/>
</dbReference>
<reference evidence="12" key="1">
    <citation type="submission" date="2025-08" db="UniProtKB">
        <authorList>
            <consortium name="Ensembl"/>
        </authorList>
    </citation>
    <scope>IDENTIFICATION</scope>
</reference>
<evidence type="ECO:0000313" key="13">
    <source>
        <dbReference type="Proteomes" id="UP000694569"/>
    </source>
</evidence>
<evidence type="ECO:0000256" key="6">
    <source>
        <dbReference type="ARBA" id="ARBA00023136"/>
    </source>
</evidence>
<evidence type="ECO:0000313" key="12">
    <source>
        <dbReference type="Ensembl" id="ENSLLEP00000030344.1"/>
    </source>
</evidence>
<dbReference type="GO" id="GO:0005886">
    <property type="term" value="C:plasma membrane"/>
    <property type="evidence" value="ECO:0007669"/>
    <property type="project" value="TreeGrafter"/>
</dbReference>
<feature type="transmembrane region" description="Helical" evidence="10">
    <location>
        <begin position="64"/>
        <end position="87"/>
    </location>
</feature>
<comment type="subcellular location">
    <subcellularLocation>
        <location evidence="1">Sarcoplasmic reticulum membrane</location>
        <topology evidence="1">Single-pass type II membrane protein</topology>
    </subcellularLocation>
</comment>
<evidence type="ECO:0000256" key="10">
    <source>
        <dbReference type="SAM" id="Phobius"/>
    </source>
</evidence>
<dbReference type="InterPro" id="IPR010798">
    <property type="entry name" value="Triadin"/>
</dbReference>
<organism evidence="12 13">
    <name type="scientific">Leptobrachium leishanense</name>
    <name type="common">Leishan spiny toad</name>
    <dbReference type="NCBI Taxonomy" id="445787"/>
    <lineage>
        <taxon>Eukaryota</taxon>
        <taxon>Metazoa</taxon>
        <taxon>Chordata</taxon>
        <taxon>Craniata</taxon>
        <taxon>Vertebrata</taxon>
        <taxon>Euteleostomi</taxon>
        <taxon>Amphibia</taxon>
        <taxon>Batrachia</taxon>
        <taxon>Anura</taxon>
        <taxon>Pelobatoidea</taxon>
        <taxon>Megophryidae</taxon>
        <taxon>Leptobrachium</taxon>
    </lineage>
</organism>
<evidence type="ECO:0000256" key="3">
    <source>
        <dbReference type="ARBA" id="ARBA00022553"/>
    </source>
</evidence>
<evidence type="ECO:0000256" key="2">
    <source>
        <dbReference type="ARBA" id="ARBA00016711"/>
    </source>
</evidence>
<accession>A0A8C5Q0E0</accession>
<evidence type="ECO:0000256" key="5">
    <source>
        <dbReference type="ARBA" id="ARBA00022989"/>
    </source>
</evidence>
<dbReference type="PANTHER" id="PTHR14106:SF0">
    <property type="entry name" value="TRIADIN"/>
    <property type="match status" value="1"/>
</dbReference>
<keyword evidence="5 10" id="KW-1133">Transmembrane helix</keyword>
<reference evidence="12" key="2">
    <citation type="submission" date="2025-09" db="UniProtKB">
        <authorList>
            <consortium name="Ensembl"/>
        </authorList>
    </citation>
    <scope>IDENTIFICATION</scope>
</reference>
<keyword evidence="6 10" id="KW-0472">Membrane</keyword>
<proteinExistence type="predicted"/>
<dbReference type="GO" id="GO:0060047">
    <property type="term" value="P:heart contraction"/>
    <property type="evidence" value="ECO:0007669"/>
    <property type="project" value="TreeGrafter"/>
</dbReference>
<keyword evidence="3" id="KW-0597">Phosphoprotein</keyword>